<sequence length="345" mass="39709">MEYKECPFCKAQISIYSKYCSYCDHMLSESDEGTSHTYEPPTPAPTEMVSPPQSPYQQQGNAFPPQNPYQQQGNAFPPQSPYQQQGNAFPPQSPYQQQQDTAFQQQTISSPIKEEFSSISSAYSPSESDFDLGLDDFHIADNYREAQKLSSLKKTSGPRIEGYLHRDLRAFIGKKANTYLRKFEKIDSHKMSFNWCAFLFSGYWLAYRKMLAASTIFWIIYFSFVIGYTTLLQYLMDIHQLTLSSAMGMSVMRYSFLILQTILMGFLGDRIYWRHTKKSLNRFHCQNNSEIHSEKNVSYIKDDGGTSKSFAFLAIIICIGINILLSVLFNETTMQLKKYVYQLLG</sequence>
<keyword evidence="2" id="KW-1133">Transmembrane helix</keyword>
<reference evidence="3 4" key="1">
    <citation type="submission" date="2016-10" db="EMBL/GenBank/DDBJ databases">
        <authorList>
            <person name="de Groot N.N."/>
        </authorList>
    </citation>
    <scope>NUCLEOTIDE SEQUENCE [LARGE SCALE GENOMIC DNA]</scope>
    <source>
        <strain evidence="3 4">743A</strain>
    </source>
</reference>
<name>A0A1I6HKW5_9FIRM</name>
<dbReference type="SUPFAM" id="SSF81995">
    <property type="entry name" value="beta-sandwich domain of Sec23/24"/>
    <property type="match status" value="1"/>
</dbReference>
<accession>A0A1I6HKW5</accession>
<feature type="compositionally biased region" description="Low complexity" evidence="1">
    <location>
        <begin position="96"/>
        <end position="106"/>
    </location>
</feature>
<dbReference type="OrthoDB" id="6691119at2"/>
<organism evidence="3 4">
    <name type="scientific">Anaeromicropila populeti</name>
    <dbReference type="NCBI Taxonomy" id="37658"/>
    <lineage>
        <taxon>Bacteria</taxon>
        <taxon>Bacillati</taxon>
        <taxon>Bacillota</taxon>
        <taxon>Clostridia</taxon>
        <taxon>Lachnospirales</taxon>
        <taxon>Lachnospiraceae</taxon>
        <taxon>Anaeromicropila</taxon>
    </lineage>
</organism>
<dbReference type="AlphaFoldDB" id="A0A1I6HKW5"/>
<dbReference type="Pfam" id="PF10947">
    <property type="entry name" value="DUF2628"/>
    <property type="match status" value="1"/>
</dbReference>
<feature type="transmembrane region" description="Helical" evidence="2">
    <location>
        <begin position="310"/>
        <end position="329"/>
    </location>
</feature>
<evidence type="ECO:0000256" key="2">
    <source>
        <dbReference type="SAM" id="Phobius"/>
    </source>
</evidence>
<keyword evidence="2" id="KW-0472">Membrane</keyword>
<feature type="transmembrane region" description="Helical" evidence="2">
    <location>
        <begin position="213"/>
        <end position="235"/>
    </location>
</feature>
<dbReference type="EMBL" id="FOYZ01000001">
    <property type="protein sequence ID" value="SFR55101.1"/>
    <property type="molecule type" value="Genomic_DNA"/>
</dbReference>
<proteinExistence type="predicted"/>
<protein>
    <recommendedName>
        <fullName evidence="5">DUF2628 domain-containing protein</fullName>
    </recommendedName>
</protein>
<dbReference type="SUPFAM" id="SSF103473">
    <property type="entry name" value="MFS general substrate transporter"/>
    <property type="match status" value="1"/>
</dbReference>
<gene>
    <name evidence="3" type="ORF">SAMN05661086_00069</name>
</gene>
<evidence type="ECO:0000256" key="1">
    <source>
        <dbReference type="SAM" id="MobiDB-lite"/>
    </source>
</evidence>
<evidence type="ECO:0000313" key="3">
    <source>
        <dbReference type="EMBL" id="SFR55101.1"/>
    </source>
</evidence>
<dbReference type="InterPro" id="IPR024399">
    <property type="entry name" value="DUF2628"/>
</dbReference>
<dbReference type="RefSeq" id="WP_092558706.1">
    <property type="nucleotide sequence ID" value="NZ_FOYZ01000001.1"/>
</dbReference>
<dbReference type="Proteomes" id="UP000199659">
    <property type="component" value="Unassembled WGS sequence"/>
</dbReference>
<dbReference type="STRING" id="37658.SAMN05661086_00069"/>
<evidence type="ECO:0008006" key="5">
    <source>
        <dbReference type="Google" id="ProtNLM"/>
    </source>
</evidence>
<dbReference type="InterPro" id="IPR036259">
    <property type="entry name" value="MFS_trans_sf"/>
</dbReference>
<feature type="transmembrane region" description="Helical" evidence="2">
    <location>
        <begin position="256"/>
        <end position="273"/>
    </location>
</feature>
<evidence type="ECO:0000313" key="4">
    <source>
        <dbReference type="Proteomes" id="UP000199659"/>
    </source>
</evidence>
<keyword evidence="4" id="KW-1185">Reference proteome</keyword>
<keyword evidence="2" id="KW-0812">Transmembrane</keyword>
<feature type="region of interest" description="Disordered" evidence="1">
    <location>
        <begin position="30"/>
        <end position="107"/>
    </location>
</feature>